<dbReference type="SUPFAM" id="SSF51430">
    <property type="entry name" value="NAD(P)-linked oxidoreductase"/>
    <property type="match status" value="1"/>
</dbReference>
<dbReference type="PANTHER" id="PTHR43312">
    <property type="entry name" value="D-THREO-ALDOSE 1-DEHYDROGENASE"/>
    <property type="match status" value="1"/>
</dbReference>
<comment type="caution">
    <text evidence="2">The sequence shown here is derived from an EMBL/GenBank/DDBJ whole genome shotgun (WGS) entry which is preliminary data.</text>
</comment>
<feature type="domain" description="NADP-dependent oxidoreductase" evidence="1">
    <location>
        <begin position="8"/>
        <end position="288"/>
    </location>
</feature>
<dbReference type="RefSeq" id="WP_007415520.1">
    <property type="nucleotide sequence ID" value="NZ_ABOX02000016.1"/>
</dbReference>
<protein>
    <submittedName>
        <fullName evidence="2">Aldo/keto reductase</fullName>
    </submittedName>
</protein>
<dbReference type="InterPro" id="IPR053135">
    <property type="entry name" value="AKR2_Oxidoreductase"/>
</dbReference>
<accession>B9XI76</accession>
<proteinExistence type="predicted"/>
<dbReference type="OrthoDB" id="9773828at2"/>
<dbReference type="STRING" id="320771.Cflav_PD3539"/>
<dbReference type="InterPro" id="IPR036812">
    <property type="entry name" value="NAD(P)_OxRdtase_dom_sf"/>
</dbReference>
<keyword evidence="3" id="KW-1185">Reference proteome</keyword>
<organism evidence="2 3">
    <name type="scientific">Pedosphaera parvula (strain Ellin514)</name>
    <dbReference type="NCBI Taxonomy" id="320771"/>
    <lineage>
        <taxon>Bacteria</taxon>
        <taxon>Pseudomonadati</taxon>
        <taxon>Verrucomicrobiota</taxon>
        <taxon>Pedosphaerae</taxon>
        <taxon>Pedosphaerales</taxon>
        <taxon>Pedosphaeraceae</taxon>
        <taxon>Pedosphaera</taxon>
    </lineage>
</organism>
<name>B9XI76_PEDPL</name>
<evidence type="ECO:0000313" key="3">
    <source>
        <dbReference type="Proteomes" id="UP000003688"/>
    </source>
</evidence>
<evidence type="ECO:0000313" key="2">
    <source>
        <dbReference type="EMBL" id="EEF60569.1"/>
    </source>
</evidence>
<evidence type="ECO:0000259" key="1">
    <source>
        <dbReference type="Pfam" id="PF00248"/>
    </source>
</evidence>
<dbReference type="EMBL" id="ABOX02000016">
    <property type="protein sequence ID" value="EEF60569.1"/>
    <property type="molecule type" value="Genomic_DNA"/>
</dbReference>
<dbReference type="Pfam" id="PF00248">
    <property type="entry name" value="Aldo_ket_red"/>
    <property type="match status" value="1"/>
</dbReference>
<sequence>MDLTRTAYGTWNGGRYMHFGEPLSEERFVEVIQHAYKQGIRTFMTADVYGNGAADEMLGRALTGLPRESYCLIGAIGHDFYKGERAGSKGYPRFTATQTPAEYAGYVRMATEKALARCKTNKFDLLMLHNPDFIGYTSDKVWSAMDKVKDAGLTDRLGIAPGPANGFTLDMLIAFERFGPLLDWAMIILNPLEPWPGCMVLESAVKHDVNLITRVVDYGGLFHDDVKPGHQFGHHDHRTFRPAGWVEAGTAKMEQMREIARFHKLTMLQLACIWNLSQPAVKSVIPTLIQEHGDKAKSIESKVDELASLPDIKLNEDEIRHIAKIGNNKNCMELKGANRAHVGSALPDRWEITKDHELIASKWGIDPDKDIACTHKTEKVP</sequence>
<dbReference type="Proteomes" id="UP000003688">
    <property type="component" value="Unassembled WGS sequence"/>
</dbReference>
<dbReference type="InterPro" id="IPR023210">
    <property type="entry name" value="NADP_OxRdtase_dom"/>
</dbReference>
<dbReference type="Gene3D" id="3.20.20.100">
    <property type="entry name" value="NADP-dependent oxidoreductase domain"/>
    <property type="match status" value="1"/>
</dbReference>
<gene>
    <name evidence="2" type="ORF">Cflav_PD3539</name>
</gene>
<dbReference type="PANTHER" id="PTHR43312:SF1">
    <property type="entry name" value="NADP-DEPENDENT OXIDOREDUCTASE DOMAIN-CONTAINING PROTEIN"/>
    <property type="match status" value="1"/>
</dbReference>
<reference evidence="2 3" key="1">
    <citation type="journal article" date="2011" name="J. Bacteriol.">
        <title>Genome sequence of 'Pedosphaera parvula' Ellin514, an aerobic Verrucomicrobial isolate from pasture soil.</title>
        <authorList>
            <person name="Kant R."/>
            <person name="van Passel M.W."/>
            <person name="Sangwan P."/>
            <person name="Palva A."/>
            <person name="Lucas S."/>
            <person name="Copeland A."/>
            <person name="Lapidus A."/>
            <person name="Glavina Del Rio T."/>
            <person name="Dalin E."/>
            <person name="Tice H."/>
            <person name="Bruce D."/>
            <person name="Goodwin L."/>
            <person name="Pitluck S."/>
            <person name="Chertkov O."/>
            <person name="Larimer F.W."/>
            <person name="Land M.L."/>
            <person name="Hauser L."/>
            <person name="Brettin T.S."/>
            <person name="Detter J.C."/>
            <person name="Han S."/>
            <person name="de Vos W.M."/>
            <person name="Janssen P.H."/>
            <person name="Smidt H."/>
        </authorList>
    </citation>
    <scope>NUCLEOTIDE SEQUENCE [LARGE SCALE GENOMIC DNA]</scope>
    <source>
        <strain evidence="2 3">Ellin514</strain>
    </source>
</reference>
<dbReference type="AlphaFoldDB" id="B9XI76"/>